<dbReference type="EMBL" id="JANPWB010000014">
    <property type="protein sequence ID" value="KAJ1100340.1"/>
    <property type="molecule type" value="Genomic_DNA"/>
</dbReference>
<proteinExistence type="predicted"/>
<name>A0AAV7MJC8_PLEWA</name>
<evidence type="ECO:0000313" key="2">
    <source>
        <dbReference type="Proteomes" id="UP001066276"/>
    </source>
</evidence>
<dbReference type="AlphaFoldDB" id="A0AAV7MJC8"/>
<dbReference type="Proteomes" id="UP001066276">
    <property type="component" value="Chromosome 10"/>
</dbReference>
<protein>
    <submittedName>
        <fullName evidence="1">Uncharacterized protein</fullName>
    </submittedName>
</protein>
<evidence type="ECO:0000313" key="1">
    <source>
        <dbReference type="EMBL" id="KAJ1100340.1"/>
    </source>
</evidence>
<reference evidence="1" key="1">
    <citation type="journal article" date="2022" name="bioRxiv">
        <title>Sequencing and chromosome-scale assembly of the giantPleurodeles waltlgenome.</title>
        <authorList>
            <person name="Brown T."/>
            <person name="Elewa A."/>
            <person name="Iarovenko S."/>
            <person name="Subramanian E."/>
            <person name="Araus A.J."/>
            <person name="Petzold A."/>
            <person name="Susuki M."/>
            <person name="Suzuki K.-i.T."/>
            <person name="Hayashi T."/>
            <person name="Toyoda A."/>
            <person name="Oliveira C."/>
            <person name="Osipova E."/>
            <person name="Leigh N.D."/>
            <person name="Simon A."/>
            <person name="Yun M.H."/>
        </authorList>
    </citation>
    <scope>NUCLEOTIDE SEQUENCE</scope>
    <source>
        <strain evidence="1">20211129_DDA</strain>
        <tissue evidence="1">Liver</tissue>
    </source>
</reference>
<accession>A0AAV7MJC8</accession>
<organism evidence="1 2">
    <name type="scientific">Pleurodeles waltl</name>
    <name type="common">Iberian ribbed newt</name>
    <dbReference type="NCBI Taxonomy" id="8319"/>
    <lineage>
        <taxon>Eukaryota</taxon>
        <taxon>Metazoa</taxon>
        <taxon>Chordata</taxon>
        <taxon>Craniata</taxon>
        <taxon>Vertebrata</taxon>
        <taxon>Euteleostomi</taxon>
        <taxon>Amphibia</taxon>
        <taxon>Batrachia</taxon>
        <taxon>Caudata</taxon>
        <taxon>Salamandroidea</taxon>
        <taxon>Salamandridae</taxon>
        <taxon>Pleurodelinae</taxon>
        <taxon>Pleurodeles</taxon>
    </lineage>
</organism>
<comment type="caution">
    <text evidence="1">The sequence shown here is derived from an EMBL/GenBank/DDBJ whole genome shotgun (WGS) entry which is preliminary data.</text>
</comment>
<keyword evidence="2" id="KW-1185">Reference proteome</keyword>
<sequence>MRADLGCSGGPGGCRAGLVSAPEGGPLLLCSSRSRYQELRPGGGLVGNLHSALYSSPCGAHLVGCVGPRVPEGVQASYCAECWPLCFNLPVSGRILDGLLLLRGYWSAVVRRPGSDWGLAVGTWRDLSGGGTRAAWPWGGGGFATQDC</sequence>
<gene>
    <name evidence="1" type="ORF">NDU88_005426</name>
</gene>